<dbReference type="EMBL" id="CP019698">
    <property type="protein sequence ID" value="AQS58092.1"/>
    <property type="molecule type" value="Genomic_DNA"/>
</dbReference>
<evidence type="ECO:0000313" key="4">
    <source>
        <dbReference type="EMBL" id="AQS58092.1"/>
    </source>
</evidence>
<feature type="domain" description="ABC transporter" evidence="3">
    <location>
        <begin position="3"/>
        <end position="220"/>
    </location>
</feature>
<dbReference type="SMART" id="SM00382">
    <property type="entry name" value="AAA"/>
    <property type="match status" value="2"/>
</dbReference>
<dbReference type="CDD" id="cd03221">
    <property type="entry name" value="ABCF_EF-3"/>
    <property type="match status" value="2"/>
</dbReference>
<dbReference type="FunFam" id="3.40.50.300:FF:000011">
    <property type="entry name" value="Putative ABC transporter ATP-binding component"/>
    <property type="match status" value="1"/>
</dbReference>
<dbReference type="NCBIfam" id="NF000355">
    <property type="entry name" value="ribo_prot_ABC_F"/>
    <property type="match status" value="1"/>
</dbReference>
<proteinExistence type="predicted"/>
<name>A0A1S6ITK4_9FIRM</name>
<dbReference type="Gene3D" id="3.40.50.300">
    <property type="entry name" value="P-loop containing nucleotide triphosphate hydrolases"/>
    <property type="match status" value="2"/>
</dbReference>
<sequence length="582" mass="66062">MNLHFDNIGKSYQGKTVLANISGKINPGDKIGLIGVNGRGKTTLAKLLAGLEACDTGKVKVSPSQGKILYIEQYPNFEEQVTVYEEIFRLASENQHQDSETTTKRALYRVGLDEKIWGQRAVSLSGGEKTKLALCRALVSHFELLILDEPTNHLDLPSYTWLEDFVQKLNQPLLVISHDRFFLDRVVNKIWELTDQGLKPYEGNYSAYKGQKEIELTTITRNYEKQQAKIKSLQQMIHERENWFRSAHKAAGQNDFYRSKAKKHTSVLKAKARELARMEQNKIEKPKKAVSPAFEIINKSITNQKFPPYLIQGKQITKAYGERTVLREISFDIKRQDRIALIGPNGAGKTSLLKIICGLEQDYSGSLTVNPSVKIGYFAQELDHLNGESTILDEVLLEGTTTEEARLLLACLLFRGDAVYKKIAHLSMGERGRVAFAKLILSGANVLVLDEPTNYMDILSKEKVEEVLEEFSGVIIFVSHDRYFIQRLANRIFLLENQGLSCYDGGYEYYLTKCREQRKQAEVGLDYGQIADTIRRLECELAFLGGKLNEPLEPAEKESLNERFLAIAKELRNNRELLKGQK</sequence>
<evidence type="ECO:0000256" key="1">
    <source>
        <dbReference type="ARBA" id="ARBA00022741"/>
    </source>
</evidence>
<keyword evidence="1" id="KW-0547">Nucleotide-binding</keyword>
<dbReference type="InterPro" id="IPR003593">
    <property type="entry name" value="AAA+_ATPase"/>
</dbReference>
<organism evidence="4 5">
    <name type="scientific">Desulforamulus ferrireducens</name>
    <dbReference type="NCBI Taxonomy" id="1833852"/>
    <lineage>
        <taxon>Bacteria</taxon>
        <taxon>Bacillati</taxon>
        <taxon>Bacillota</taxon>
        <taxon>Clostridia</taxon>
        <taxon>Eubacteriales</taxon>
        <taxon>Peptococcaceae</taxon>
        <taxon>Desulforamulus</taxon>
    </lineage>
</organism>
<reference evidence="4 5" key="1">
    <citation type="journal article" date="2016" name="Int. J. Syst. Evol. Microbiol.">
        <title>Desulfotomaculum ferrireducens sp. nov., a moderately thermophilic sulfate-reducing and dissimilatory Fe(III)-reducing bacterium isolated from compost.</title>
        <authorList>
            <person name="Yang G."/>
            <person name="Guo J."/>
            <person name="Zhuang L."/>
            <person name="Yuan Y."/>
            <person name="Zhou S."/>
        </authorList>
    </citation>
    <scope>NUCLEOTIDE SEQUENCE [LARGE SCALE GENOMIC DNA]</scope>
    <source>
        <strain evidence="4 5">GSS09</strain>
    </source>
</reference>
<dbReference type="InterPro" id="IPR003439">
    <property type="entry name" value="ABC_transporter-like_ATP-bd"/>
</dbReference>
<protein>
    <recommendedName>
        <fullName evidence="3">ABC transporter domain-containing protein</fullName>
    </recommendedName>
</protein>
<feature type="domain" description="ABC transporter" evidence="3">
    <location>
        <begin position="311"/>
        <end position="522"/>
    </location>
</feature>
<dbReference type="Proteomes" id="UP000189464">
    <property type="component" value="Chromosome"/>
</dbReference>
<dbReference type="KEGG" id="dfg:B0537_02675"/>
<evidence type="ECO:0000259" key="3">
    <source>
        <dbReference type="PROSITE" id="PS50893"/>
    </source>
</evidence>
<dbReference type="GO" id="GO:0016887">
    <property type="term" value="F:ATP hydrolysis activity"/>
    <property type="evidence" value="ECO:0007669"/>
    <property type="project" value="InterPro"/>
</dbReference>
<dbReference type="AlphaFoldDB" id="A0A1S6ITK4"/>
<dbReference type="PANTHER" id="PTHR42855">
    <property type="entry name" value="ABC TRANSPORTER ATP-BINDING SUBUNIT"/>
    <property type="match status" value="1"/>
</dbReference>
<dbReference type="PANTHER" id="PTHR42855:SF2">
    <property type="entry name" value="DRUG RESISTANCE ABC TRANSPORTER,ATP-BINDING PROTEIN"/>
    <property type="match status" value="1"/>
</dbReference>
<dbReference type="Pfam" id="PF00005">
    <property type="entry name" value="ABC_tran"/>
    <property type="match status" value="2"/>
</dbReference>
<dbReference type="PROSITE" id="PS50893">
    <property type="entry name" value="ABC_TRANSPORTER_2"/>
    <property type="match status" value="2"/>
</dbReference>
<dbReference type="PROSITE" id="PS00211">
    <property type="entry name" value="ABC_TRANSPORTER_1"/>
    <property type="match status" value="1"/>
</dbReference>
<evidence type="ECO:0000256" key="2">
    <source>
        <dbReference type="ARBA" id="ARBA00022840"/>
    </source>
</evidence>
<dbReference type="GO" id="GO:0005524">
    <property type="term" value="F:ATP binding"/>
    <property type="evidence" value="ECO:0007669"/>
    <property type="project" value="UniProtKB-KW"/>
</dbReference>
<dbReference type="SUPFAM" id="SSF52540">
    <property type="entry name" value="P-loop containing nucleoside triphosphate hydrolases"/>
    <property type="match status" value="2"/>
</dbReference>
<gene>
    <name evidence="4" type="ORF">B0537_02675</name>
</gene>
<keyword evidence="5" id="KW-1185">Reference proteome</keyword>
<keyword evidence="2" id="KW-0067">ATP-binding</keyword>
<dbReference type="STRING" id="1833852.B0537_02675"/>
<dbReference type="InterPro" id="IPR027417">
    <property type="entry name" value="P-loop_NTPase"/>
</dbReference>
<evidence type="ECO:0000313" key="5">
    <source>
        <dbReference type="Proteomes" id="UP000189464"/>
    </source>
</evidence>
<dbReference type="InterPro" id="IPR032781">
    <property type="entry name" value="ABC_tran_Xtn"/>
</dbReference>
<dbReference type="Pfam" id="PF12848">
    <property type="entry name" value="ABC_tran_Xtn"/>
    <property type="match status" value="1"/>
</dbReference>
<dbReference type="OrthoDB" id="1624247at2"/>
<dbReference type="InterPro" id="IPR017871">
    <property type="entry name" value="ABC_transporter-like_CS"/>
</dbReference>
<dbReference type="RefSeq" id="WP_077713054.1">
    <property type="nucleotide sequence ID" value="NZ_CP019698.1"/>
</dbReference>
<dbReference type="InterPro" id="IPR051309">
    <property type="entry name" value="ABCF_ATPase"/>
</dbReference>
<accession>A0A1S6ITK4</accession>